<reference evidence="2 3" key="1">
    <citation type="journal article" date="2023" name="Insect Mol. Biol.">
        <title>Genome sequencing provides insights into the evolution of gene families encoding plant cell wall-degrading enzymes in longhorned beetles.</title>
        <authorList>
            <person name="Shin N.R."/>
            <person name="Okamura Y."/>
            <person name="Kirsch R."/>
            <person name="Pauchet Y."/>
        </authorList>
    </citation>
    <scope>NUCLEOTIDE SEQUENCE [LARGE SCALE GENOMIC DNA]</scope>
    <source>
        <strain evidence="2">EAD_L_NR</strain>
    </source>
</reference>
<keyword evidence="1" id="KW-0812">Transmembrane</keyword>
<proteinExistence type="predicted"/>
<evidence type="ECO:0000313" key="3">
    <source>
        <dbReference type="Proteomes" id="UP001159042"/>
    </source>
</evidence>
<sequence>MNKKILEPIGVPKICFQNNSYLLDRHKADLELEEASRKRVQSQDTSLGEKTAALFVANIMKAKRKLGMGVRLKKKGDSRRRSKVKERKGIRKWSNTHLRKRKRVIPPPPALREGGFLPLLLPILGALGGGVAGIVKAVHNAKANKQQLEEQQRHNLAMEKAYKKLLVKLPQQALTNIDFRRQSFS</sequence>
<protein>
    <submittedName>
        <fullName evidence="2">Uncharacterized protein</fullName>
    </submittedName>
</protein>
<feature type="transmembrane region" description="Helical" evidence="1">
    <location>
        <begin position="116"/>
        <end position="138"/>
    </location>
</feature>
<keyword evidence="3" id="KW-1185">Reference proteome</keyword>
<name>A0AAV8VJL6_9CUCU</name>
<gene>
    <name evidence="2" type="ORF">NQ315_017524</name>
</gene>
<comment type="caution">
    <text evidence="2">The sequence shown here is derived from an EMBL/GenBank/DDBJ whole genome shotgun (WGS) entry which is preliminary data.</text>
</comment>
<keyword evidence="1" id="KW-1133">Transmembrane helix</keyword>
<dbReference type="EMBL" id="JANEYG010000072">
    <property type="protein sequence ID" value="KAJ8914428.1"/>
    <property type="molecule type" value="Genomic_DNA"/>
</dbReference>
<keyword evidence="1" id="KW-0472">Membrane</keyword>
<organism evidence="2 3">
    <name type="scientific">Exocentrus adspersus</name>
    <dbReference type="NCBI Taxonomy" id="1586481"/>
    <lineage>
        <taxon>Eukaryota</taxon>
        <taxon>Metazoa</taxon>
        <taxon>Ecdysozoa</taxon>
        <taxon>Arthropoda</taxon>
        <taxon>Hexapoda</taxon>
        <taxon>Insecta</taxon>
        <taxon>Pterygota</taxon>
        <taxon>Neoptera</taxon>
        <taxon>Endopterygota</taxon>
        <taxon>Coleoptera</taxon>
        <taxon>Polyphaga</taxon>
        <taxon>Cucujiformia</taxon>
        <taxon>Chrysomeloidea</taxon>
        <taxon>Cerambycidae</taxon>
        <taxon>Lamiinae</taxon>
        <taxon>Acanthocinini</taxon>
        <taxon>Exocentrus</taxon>
    </lineage>
</organism>
<evidence type="ECO:0000256" key="1">
    <source>
        <dbReference type="SAM" id="Phobius"/>
    </source>
</evidence>
<dbReference type="AlphaFoldDB" id="A0AAV8VJL6"/>
<accession>A0AAV8VJL6</accession>
<dbReference type="Proteomes" id="UP001159042">
    <property type="component" value="Unassembled WGS sequence"/>
</dbReference>
<evidence type="ECO:0000313" key="2">
    <source>
        <dbReference type="EMBL" id="KAJ8914428.1"/>
    </source>
</evidence>